<feature type="chain" id="PRO_5036467673" evidence="2">
    <location>
        <begin position="19"/>
        <end position="392"/>
    </location>
</feature>
<keyword evidence="4" id="KW-1185">Reference proteome</keyword>
<feature type="compositionally biased region" description="Basic and acidic residues" evidence="1">
    <location>
        <begin position="144"/>
        <end position="153"/>
    </location>
</feature>
<accession>A0A8W8JEI3</accession>
<feature type="region of interest" description="Disordered" evidence="1">
    <location>
        <begin position="144"/>
        <end position="165"/>
    </location>
</feature>
<evidence type="ECO:0000313" key="3">
    <source>
        <dbReference type="EnsemblMetazoa" id="G18848.1:cds"/>
    </source>
</evidence>
<evidence type="ECO:0000313" key="4">
    <source>
        <dbReference type="Proteomes" id="UP000005408"/>
    </source>
</evidence>
<evidence type="ECO:0000256" key="1">
    <source>
        <dbReference type="SAM" id="MobiDB-lite"/>
    </source>
</evidence>
<evidence type="ECO:0000256" key="2">
    <source>
        <dbReference type="SAM" id="SignalP"/>
    </source>
</evidence>
<sequence>MRTHSTAFIFVLFDGMAAKQIPKDDSSSLESTCSSEYEFPVAPRRQIRKLPRRALDWKIDYLSTLGVYYDANATDLSNFVSVLKDRGDIQFHGLDRLPEIRQKLLQCTEDCWKFSFDFDKEHGQGIPGEIQQTQNAMKEFEENKDNLETRLQTEESEESKSRRRTNPLLQSGEDFKSIFYRWRTNLIDFWTYFSMILVRWWKPRQKEGRFTHLLMAFSKICLLYPEPGKMYPESICIRGVDVRGTPAVRFVTLPTTTPPTVGSFLQLIVVTEVKQCNALKGSYNAETFTYKNGSEEALGQHGIQLLMERDSSFFRPNVVGILCIGTKIIFTYLDINQEHYEELLEKSKEINGTNKARISYTRPFDYMEVRDRHKILELFFWFGFVQSKVNRN</sequence>
<reference evidence="3" key="1">
    <citation type="submission" date="2022-08" db="UniProtKB">
        <authorList>
            <consortium name="EnsemblMetazoa"/>
        </authorList>
    </citation>
    <scope>IDENTIFICATION</scope>
    <source>
        <strain evidence="3">05x7-T-G4-1.051#20</strain>
    </source>
</reference>
<protein>
    <submittedName>
        <fullName evidence="3">Uncharacterized protein</fullName>
    </submittedName>
</protein>
<organism evidence="3 4">
    <name type="scientific">Magallana gigas</name>
    <name type="common">Pacific oyster</name>
    <name type="synonym">Crassostrea gigas</name>
    <dbReference type="NCBI Taxonomy" id="29159"/>
    <lineage>
        <taxon>Eukaryota</taxon>
        <taxon>Metazoa</taxon>
        <taxon>Spiralia</taxon>
        <taxon>Lophotrochozoa</taxon>
        <taxon>Mollusca</taxon>
        <taxon>Bivalvia</taxon>
        <taxon>Autobranchia</taxon>
        <taxon>Pteriomorphia</taxon>
        <taxon>Ostreida</taxon>
        <taxon>Ostreoidea</taxon>
        <taxon>Ostreidae</taxon>
        <taxon>Magallana</taxon>
    </lineage>
</organism>
<dbReference type="EnsemblMetazoa" id="G18848.1">
    <property type="protein sequence ID" value="G18848.1:cds"/>
    <property type="gene ID" value="G18848"/>
</dbReference>
<name>A0A8W8JEI3_MAGGI</name>
<proteinExistence type="predicted"/>
<keyword evidence="2" id="KW-0732">Signal</keyword>
<dbReference type="AlphaFoldDB" id="A0A8W8JEI3"/>
<dbReference type="Proteomes" id="UP000005408">
    <property type="component" value="Unassembled WGS sequence"/>
</dbReference>
<feature type="signal peptide" evidence="2">
    <location>
        <begin position="1"/>
        <end position="18"/>
    </location>
</feature>